<organism evidence="1 2">
    <name type="scientific">Photobacterium aquimaris</name>
    <dbReference type="NCBI Taxonomy" id="512643"/>
    <lineage>
        <taxon>Bacteria</taxon>
        <taxon>Pseudomonadati</taxon>
        <taxon>Pseudomonadota</taxon>
        <taxon>Gammaproteobacteria</taxon>
        <taxon>Vibrionales</taxon>
        <taxon>Vibrionaceae</taxon>
        <taxon>Photobacterium</taxon>
    </lineage>
</organism>
<comment type="caution">
    <text evidence="1">The sequence shown here is derived from an EMBL/GenBank/DDBJ whole genome shotgun (WGS) entry which is preliminary data.</text>
</comment>
<gene>
    <name evidence="1" type="ORF">C0W81_04860</name>
</gene>
<sequence length="99" mass="11354">MVNTHYIINQNNHYFAVTGNDFDADNLTGCMTFQTKDEMYAAVCARTGLSLDEVNWFEIILIQDADNNLWTEIDHRGCTSLDDGFDTVQLYNYLTNICL</sequence>
<evidence type="ECO:0000313" key="2">
    <source>
        <dbReference type="Proteomes" id="UP000241858"/>
    </source>
</evidence>
<dbReference type="EMBL" id="PYLY01000007">
    <property type="protein sequence ID" value="PSU10057.1"/>
    <property type="molecule type" value="Genomic_DNA"/>
</dbReference>
<name>A0A2T3I0L1_9GAMM</name>
<dbReference type="Proteomes" id="UP000241858">
    <property type="component" value="Unassembled WGS sequence"/>
</dbReference>
<protein>
    <submittedName>
        <fullName evidence="1">Uncharacterized protein</fullName>
    </submittedName>
</protein>
<proteinExistence type="predicted"/>
<accession>A0A2T3I0L1</accession>
<dbReference type="AlphaFoldDB" id="A0A2T3I0L1"/>
<evidence type="ECO:0000313" key="1">
    <source>
        <dbReference type="EMBL" id="PSU10057.1"/>
    </source>
</evidence>
<reference evidence="1 2" key="1">
    <citation type="submission" date="2018-03" db="EMBL/GenBank/DDBJ databases">
        <title>Whole genome sequencing of Histamine producing bacteria.</title>
        <authorList>
            <person name="Butler K."/>
        </authorList>
    </citation>
    <scope>NUCLEOTIDE SEQUENCE [LARGE SCALE GENOMIC DNA]</scope>
    <source>
        <strain evidence="1 2">DSM 23343</strain>
    </source>
</reference>
<dbReference type="RefSeq" id="WP_065189990.1">
    <property type="nucleotide sequence ID" value="NZ_LZFB01000013.1"/>
</dbReference>
<dbReference type="OrthoDB" id="10009192at2"/>